<dbReference type="GeneID" id="106476080"/>
<dbReference type="PROSITE" id="PS01180">
    <property type="entry name" value="CUB"/>
    <property type="match status" value="1"/>
</dbReference>
<proteinExistence type="predicted"/>
<dbReference type="InterPro" id="IPR035914">
    <property type="entry name" value="Sperma_CUB_dom_sf"/>
</dbReference>
<dbReference type="PANTHER" id="PTHR33236">
    <property type="entry name" value="INTRAFLAGELLAR TRANSPORT PROTEIN 122 FAMILY PROTEIN-RELATED"/>
    <property type="match status" value="1"/>
</dbReference>
<dbReference type="InterPro" id="IPR000859">
    <property type="entry name" value="CUB_dom"/>
</dbReference>
<dbReference type="InterPro" id="IPR058698">
    <property type="entry name" value="CUB_metazoa"/>
</dbReference>
<reference evidence="5" key="1">
    <citation type="submission" date="2025-08" db="UniProtKB">
        <authorList>
            <consortium name="RefSeq"/>
        </authorList>
    </citation>
    <scope>IDENTIFICATION</scope>
    <source>
        <tissue evidence="5">Muscle</tissue>
    </source>
</reference>
<name>A0ABM1C0Q2_LIMPO</name>
<dbReference type="Pfam" id="PF26080">
    <property type="entry name" value="CUB_animal"/>
    <property type="match status" value="1"/>
</dbReference>
<gene>
    <name evidence="5" type="primary">LOC106476080</name>
</gene>
<keyword evidence="1 2" id="KW-1015">Disulfide bond</keyword>
<comment type="caution">
    <text evidence="2">Lacks conserved residue(s) required for the propagation of feature annotation.</text>
</comment>
<feature type="domain" description="CUB" evidence="3">
    <location>
        <begin position="113"/>
        <end position="232"/>
    </location>
</feature>
<organism evidence="4 5">
    <name type="scientific">Limulus polyphemus</name>
    <name type="common">Atlantic horseshoe crab</name>
    <dbReference type="NCBI Taxonomy" id="6850"/>
    <lineage>
        <taxon>Eukaryota</taxon>
        <taxon>Metazoa</taxon>
        <taxon>Ecdysozoa</taxon>
        <taxon>Arthropoda</taxon>
        <taxon>Chelicerata</taxon>
        <taxon>Merostomata</taxon>
        <taxon>Xiphosura</taxon>
        <taxon>Limulidae</taxon>
        <taxon>Limulus</taxon>
    </lineage>
</organism>
<keyword evidence="4" id="KW-1185">Reference proteome</keyword>
<dbReference type="PANTHER" id="PTHR33236:SF5">
    <property type="entry name" value="CUB DOMAIN-CONTAINING PROTEIN"/>
    <property type="match status" value="1"/>
</dbReference>
<evidence type="ECO:0000256" key="1">
    <source>
        <dbReference type="ARBA" id="ARBA00023157"/>
    </source>
</evidence>
<dbReference type="SUPFAM" id="SSF49854">
    <property type="entry name" value="Spermadhesin, CUB domain"/>
    <property type="match status" value="1"/>
</dbReference>
<protein>
    <submittedName>
        <fullName evidence="5">Uncharacterized protein LOC106476080</fullName>
    </submittedName>
</protein>
<dbReference type="Proteomes" id="UP000694941">
    <property type="component" value="Unplaced"/>
</dbReference>
<evidence type="ECO:0000256" key="2">
    <source>
        <dbReference type="PROSITE-ProRule" id="PRU00059"/>
    </source>
</evidence>
<feature type="disulfide bond" evidence="2">
    <location>
        <begin position="113"/>
        <end position="140"/>
    </location>
</feature>
<dbReference type="Gene3D" id="2.60.120.290">
    <property type="entry name" value="Spermadhesin, CUB domain"/>
    <property type="match status" value="1"/>
</dbReference>
<dbReference type="RefSeq" id="XP_013792210.1">
    <property type="nucleotide sequence ID" value="XM_013936756.1"/>
</dbReference>
<evidence type="ECO:0000313" key="4">
    <source>
        <dbReference type="Proteomes" id="UP000694941"/>
    </source>
</evidence>
<accession>A0ABM1C0Q2</accession>
<sequence length="387" mass="42943">MSIANITNNAKDNTEASVSEIVQFCICIRFTMKIPLIIAGYFMALIISAESQNEPTSLVSILNIARYQNTECLAENGLTGICLTDGDCSRRNGAKIGNCANGYAVCCLERFTCGNVTSKNETVFVNPSYPFNSENGTDTCQVTVGNPTDVCQLRLDFLEFSLGQPDDDGHCTTDSFMVRSMVGETLPILCGENSGQHIYVDLGRSSTNPVVLSVVSNSLKTTRRWQIKISMIKCNSLDMAPSGCLQYYRKPSDFVRSFNWGPKKENHIRYLSNLRYTVCTRMEENFCSIKWTTETPDSFSWGMPASRGSQGKDCNDDDFVVISQGSSEGLDIGEDRFCGSKLLHKNVIISHVKPFFLGVVSNKNATLNRKHSQFGFSLRYTQLPCMV</sequence>
<evidence type="ECO:0000259" key="3">
    <source>
        <dbReference type="PROSITE" id="PS01180"/>
    </source>
</evidence>
<evidence type="ECO:0000313" key="5">
    <source>
        <dbReference type="RefSeq" id="XP_013792210.1"/>
    </source>
</evidence>